<evidence type="ECO:0000313" key="12">
    <source>
        <dbReference type="Proteomes" id="UP000694397"/>
    </source>
</evidence>
<dbReference type="PANTHER" id="PTHR10015:SF185">
    <property type="entry name" value="HEAT SHOCK FACTOR PROTEIN 2"/>
    <property type="match status" value="1"/>
</dbReference>
<dbReference type="Proteomes" id="UP000694397">
    <property type="component" value="Chromosome 14"/>
</dbReference>
<evidence type="ECO:0000256" key="1">
    <source>
        <dbReference type="ARBA" id="ARBA00004123"/>
    </source>
</evidence>
<dbReference type="Gene3D" id="1.10.10.10">
    <property type="entry name" value="Winged helix-like DNA-binding domain superfamily/Winged helix DNA-binding domain"/>
    <property type="match status" value="1"/>
</dbReference>
<dbReference type="GO" id="GO:0003700">
    <property type="term" value="F:DNA-binding transcription factor activity"/>
    <property type="evidence" value="ECO:0007669"/>
    <property type="project" value="InterPro"/>
</dbReference>
<evidence type="ECO:0000256" key="6">
    <source>
        <dbReference type="ARBA" id="ARBA00023163"/>
    </source>
</evidence>
<dbReference type="PROSITE" id="PS00434">
    <property type="entry name" value="HSF_DOMAIN"/>
    <property type="match status" value="1"/>
</dbReference>
<evidence type="ECO:0000256" key="2">
    <source>
        <dbReference type="ARBA" id="ARBA00006403"/>
    </source>
</evidence>
<protein>
    <recommendedName>
        <fullName evidence="10">HSF-type DNA-binding domain-containing protein</fullName>
    </recommendedName>
</protein>
<keyword evidence="6" id="KW-0804">Transcription</keyword>
<dbReference type="GO" id="GO:0005634">
    <property type="term" value="C:nucleus"/>
    <property type="evidence" value="ECO:0007669"/>
    <property type="project" value="UniProtKB-SubCell"/>
</dbReference>
<dbReference type="PRINTS" id="PR00056">
    <property type="entry name" value="HSFDOMAIN"/>
</dbReference>
<dbReference type="SMART" id="SM00415">
    <property type="entry name" value="HSF"/>
    <property type="match status" value="1"/>
</dbReference>
<reference evidence="11 12" key="1">
    <citation type="submission" date="2019-04" db="EMBL/GenBank/DDBJ databases">
        <authorList>
            <consortium name="Wellcome Sanger Institute Data Sharing"/>
        </authorList>
    </citation>
    <scope>NUCLEOTIDE SEQUENCE [LARGE SCALE GENOMIC DNA]</scope>
</reference>
<dbReference type="InterPro" id="IPR036390">
    <property type="entry name" value="WH_DNA-bd_sf"/>
</dbReference>
<dbReference type="PANTHER" id="PTHR10015">
    <property type="entry name" value="HEAT SHOCK TRANSCRIPTION FACTOR"/>
    <property type="match status" value="1"/>
</dbReference>
<feature type="domain" description="HSF-type DNA-binding" evidence="10">
    <location>
        <begin position="50"/>
        <end position="74"/>
    </location>
</feature>
<dbReference type="GO" id="GO:0043565">
    <property type="term" value="F:sequence-specific DNA binding"/>
    <property type="evidence" value="ECO:0007669"/>
    <property type="project" value="InterPro"/>
</dbReference>
<keyword evidence="5" id="KW-0238">DNA-binding</keyword>
<dbReference type="FunFam" id="1.10.10.10:FF:000027">
    <property type="entry name" value="Heat shock transcription factor 1"/>
    <property type="match status" value="1"/>
</dbReference>
<dbReference type="Ensembl" id="ENSSFOT00015050821.1">
    <property type="protein sequence ID" value="ENSSFOP00015040483.1"/>
    <property type="gene ID" value="ENSSFOG00015025943.1"/>
</dbReference>
<name>A0A8C9SJZ1_SCLFO</name>
<evidence type="ECO:0000259" key="10">
    <source>
        <dbReference type="PROSITE" id="PS00434"/>
    </source>
</evidence>
<keyword evidence="9" id="KW-0175">Coiled coil</keyword>
<dbReference type="AlphaFoldDB" id="A0A8C9SJZ1"/>
<dbReference type="Pfam" id="PF00447">
    <property type="entry name" value="HSF_DNA-bind"/>
    <property type="match status" value="1"/>
</dbReference>
<keyword evidence="4" id="KW-0346">Stress response</keyword>
<dbReference type="SUPFAM" id="SSF46785">
    <property type="entry name" value="Winged helix' DNA-binding domain"/>
    <property type="match status" value="1"/>
</dbReference>
<comment type="subcellular location">
    <subcellularLocation>
        <location evidence="1">Nucleus</location>
    </subcellularLocation>
</comment>
<keyword evidence="7" id="KW-0539">Nucleus</keyword>
<keyword evidence="12" id="KW-1185">Reference proteome</keyword>
<evidence type="ECO:0000256" key="4">
    <source>
        <dbReference type="ARBA" id="ARBA00023016"/>
    </source>
</evidence>
<dbReference type="OrthoDB" id="60033at2759"/>
<organism evidence="11 12">
    <name type="scientific">Scleropages formosus</name>
    <name type="common">Asian bonytongue</name>
    <name type="synonym">Osteoglossum formosum</name>
    <dbReference type="NCBI Taxonomy" id="113540"/>
    <lineage>
        <taxon>Eukaryota</taxon>
        <taxon>Metazoa</taxon>
        <taxon>Chordata</taxon>
        <taxon>Craniata</taxon>
        <taxon>Vertebrata</taxon>
        <taxon>Euteleostomi</taxon>
        <taxon>Actinopterygii</taxon>
        <taxon>Neopterygii</taxon>
        <taxon>Teleostei</taxon>
        <taxon>Osteoglossocephala</taxon>
        <taxon>Osteoglossomorpha</taxon>
        <taxon>Osteoglossiformes</taxon>
        <taxon>Osteoglossidae</taxon>
        <taxon>Scleropages</taxon>
    </lineage>
</organism>
<dbReference type="InterPro" id="IPR000232">
    <property type="entry name" value="HSF_DNA-bd"/>
</dbReference>
<comment type="similarity">
    <text evidence="2 8">Belongs to the HSF family.</text>
</comment>
<evidence type="ECO:0000256" key="3">
    <source>
        <dbReference type="ARBA" id="ARBA00023015"/>
    </source>
</evidence>
<proteinExistence type="inferred from homology"/>
<dbReference type="GeneTree" id="ENSGT00940000163549"/>
<feature type="coiled-coil region" evidence="9">
    <location>
        <begin position="134"/>
        <end position="168"/>
    </location>
</feature>
<evidence type="ECO:0000256" key="5">
    <source>
        <dbReference type="ARBA" id="ARBA00023125"/>
    </source>
</evidence>
<evidence type="ECO:0000256" key="9">
    <source>
        <dbReference type="SAM" id="Coils"/>
    </source>
</evidence>
<evidence type="ECO:0000313" key="11">
    <source>
        <dbReference type="Ensembl" id="ENSSFOP00015040483.1"/>
    </source>
</evidence>
<evidence type="ECO:0000256" key="7">
    <source>
        <dbReference type="ARBA" id="ARBA00023242"/>
    </source>
</evidence>
<reference evidence="11" key="2">
    <citation type="submission" date="2025-08" db="UniProtKB">
        <authorList>
            <consortium name="Ensembl"/>
        </authorList>
    </citation>
    <scope>IDENTIFICATION</scope>
</reference>
<sequence length="192" mass="22676">MVNKNSCVPGFVSKLWTLVDSPSTNDVICWSSGGTNFRILEEERFTKEILPKYFKHNNLSSFIRQLNMYGFRKVLCLEGGLVKPKNLSVLEFHHMYFQKGKEDLLEYIKRKVSSVRTEDTKISQEDMYKVLEDVQLVRGKQEDMDQKLENMKRENETLWKEVSALRRKHSLQQRTLTKVTYQTGYFFLLNGF</sequence>
<accession>A0A8C9SJZ1</accession>
<dbReference type="InterPro" id="IPR036388">
    <property type="entry name" value="WH-like_DNA-bd_sf"/>
</dbReference>
<evidence type="ECO:0000256" key="8">
    <source>
        <dbReference type="RuleBase" id="RU004020"/>
    </source>
</evidence>
<reference evidence="11" key="3">
    <citation type="submission" date="2025-09" db="UniProtKB">
        <authorList>
            <consortium name="Ensembl"/>
        </authorList>
    </citation>
    <scope>IDENTIFICATION</scope>
</reference>
<keyword evidence="3" id="KW-0805">Transcription regulation</keyword>